<dbReference type="AlphaFoldDB" id="A0A5B7JEH1"/>
<sequence>MVRKTVYILGDLNDDLLLPRNKLSQITRNNKLAQLITSSTRITSTTATLIEVIITNKPELALNADVIPSAIADHDLVATTVNINKPKRSSVFKAVRDLHNYSSDTLCSLLTQQSHILDNILKTDDINNLTACAPMVTKEIRRPPAPWIDDSMCQAMRARNDAQALLKRDPLNETLRNQYKSLKKHVKSLINNKKNSTTEVDFKTVKGTLLQPGM</sequence>
<evidence type="ECO:0008006" key="3">
    <source>
        <dbReference type="Google" id="ProtNLM"/>
    </source>
</evidence>
<gene>
    <name evidence="1" type="ORF">E2C01_086814</name>
</gene>
<comment type="caution">
    <text evidence="1">The sequence shown here is derived from an EMBL/GenBank/DDBJ whole genome shotgun (WGS) entry which is preliminary data.</text>
</comment>
<dbReference type="Proteomes" id="UP000324222">
    <property type="component" value="Unassembled WGS sequence"/>
</dbReference>
<organism evidence="1 2">
    <name type="scientific">Portunus trituberculatus</name>
    <name type="common">Swimming crab</name>
    <name type="synonym">Neptunus trituberculatus</name>
    <dbReference type="NCBI Taxonomy" id="210409"/>
    <lineage>
        <taxon>Eukaryota</taxon>
        <taxon>Metazoa</taxon>
        <taxon>Ecdysozoa</taxon>
        <taxon>Arthropoda</taxon>
        <taxon>Crustacea</taxon>
        <taxon>Multicrustacea</taxon>
        <taxon>Malacostraca</taxon>
        <taxon>Eumalacostraca</taxon>
        <taxon>Eucarida</taxon>
        <taxon>Decapoda</taxon>
        <taxon>Pleocyemata</taxon>
        <taxon>Brachyura</taxon>
        <taxon>Eubrachyura</taxon>
        <taxon>Portunoidea</taxon>
        <taxon>Portunidae</taxon>
        <taxon>Portuninae</taxon>
        <taxon>Portunus</taxon>
    </lineage>
</organism>
<proteinExistence type="predicted"/>
<protein>
    <recommendedName>
        <fullName evidence="3">Endonuclease/exonuclease/phosphatase domain-containing protein</fullName>
    </recommendedName>
</protein>
<evidence type="ECO:0000313" key="2">
    <source>
        <dbReference type="Proteomes" id="UP000324222"/>
    </source>
</evidence>
<name>A0A5B7JEH1_PORTR</name>
<reference evidence="1 2" key="1">
    <citation type="submission" date="2019-05" db="EMBL/GenBank/DDBJ databases">
        <title>Another draft genome of Portunus trituberculatus and its Hox gene families provides insights of decapod evolution.</title>
        <authorList>
            <person name="Jeong J.-H."/>
            <person name="Song I."/>
            <person name="Kim S."/>
            <person name="Choi T."/>
            <person name="Kim D."/>
            <person name="Ryu S."/>
            <person name="Kim W."/>
        </authorList>
    </citation>
    <scope>NUCLEOTIDE SEQUENCE [LARGE SCALE GENOMIC DNA]</scope>
    <source>
        <tissue evidence="1">Muscle</tissue>
    </source>
</reference>
<keyword evidence="2" id="KW-1185">Reference proteome</keyword>
<evidence type="ECO:0000313" key="1">
    <source>
        <dbReference type="EMBL" id="MPC91757.1"/>
    </source>
</evidence>
<accession>A0A5B7JEH1</accession>
<dbReference type="EMBL" id="VSRR010088840">
    <property type="protein sequence ID" value="MPC91757.1"/>
    <property type="molecule type" value="Genomic_DNA"/>
</dbReference>